<dbReference type="PROSITE" id="PS50088">
    <property type="entry name" value="ANK_REPEAT"/>
    <property type="match status" value="5"/>
</dbReference>
<dbReference type="PANTHER" id="PTHR24198">
    <property type="entry name" value="ANKYRIN REPEAT AND PROTEIN KINASE DOMAIN-CONTAINING PROTEIN"/>
    <property type="match status" value="1"/>
</dbReference>
<feature type="repeat" description="ANK" evidence="3">
    <location>
        <begin position="189"/>
        <end position="221"/>
    </location>
</feature>
<gene>
    <name evidence="4" type="ORF">MTR66_08050</name>
</gene>
<dbReference type="Pfam" id="PF12796">
    <property type="entry name" value="Ank_2"/>
    <property type="match status" value="3"/>
</dbReference>
<evidence type="ECO:0000313" key="4">
    <source>
        <dbReference type="EMBL" id="MCJ2186762.1"/>
    </source>
</evidence>
<dbReference type="InterPro" id="IPR002110">
    <property type="entry name" value="Ankyrin_rpt"/>
</dbReference>
<name>A0ABT0BNZ6_9SPHN</name>
<proteinExistence type="predicted"/>
<keyword evidence="5" id="KW-1185">Reference proteome</keyword>
<evidence type="ECO:0000256" key="1">
    <source>
        <dbReference type="ARBA" id="ARBA00022737"/>
    </source>
</evidence>
<dbReference type="InterPro" id="IPR036770">
    <property type="entry name" value="Ankyrin_rpt-contain_sf"/>
</dbReference>
<keyword evidence="1" id="KW-0677">Repeat</keyword>
<dbReference type="PROSITE" id="PS50297">
    <property type="entry name" value="ANK_REP_REGION"/>
    <property type="match status" value="2"/>
</dbReference>
<dbReference type="PANTHER" id="PTHR24198:SF165">
    <property type="entry name" value="ANKYRIN REPEAT-CONTAINING PROTEIN-RELATED"/>
    <property type="match status" value="1"/>
</dbReference>
<protein>
    <submittedName>
        <fullName evidence="4">Ankyrin repeat domain-containing protein</fullName>
    </submittedName>
</protein>
<dbReference type="SUPFAM" id="SSF48403">
    <property type="entry name" value="Ankyrin repeat"/>
    <property type="match status" value="1"/>
</dbReference>
<accession>A0ABT0BNZ6</accession>
<dbReference type="EMBL" id="JALHLG010000007">
    <property type="protein sequence ID" value="MCJ2186762.1"/>
    <property type="molecule type" value="Genomic_DNA"/>
</dbReference>
<dbReference type="Gene3D" id="1.25.40.20">
    <property type="entry name" value="Ankyrin repeat-containing domain"/>
    <property type="match status" value="2"/>
</dbReference>
<feature type="repeat" description="ANK" evidence="3">
    <location>
        <begin position="407"/>
        <end position="443"/>
    </location>
</feature>
<evidence type="ECO:0000313" key="5">
    <source>
        <dbReference type="Proteomes" id="UP001202281"/>
    </source>
</evidence>
<dbReference type="RefSeq" id="WP_243919524.1">
    <property type="nucleotide sequence ID" value="NZ_JALHLG010000007.1"/>
</dbReference>
<comment type="caution">
    <text evidence="4">The sequence shown here is derived from an EMBL/GenBank/DDBJ whole genome shotgun (WGS) entry which is preliminary data.</text>
</comment>
<evidence type="ECO:0000256" key="3">
    <source>
        <dbReference type="PROSITE-ProRule" id="PRU00023"/>
    </source>
</evidence>
<dbReference type="SMART" id="SM00248">
    <property type="entry name" value="ANK"/>
    <property type="match status" value="7"/>
</dbReference>
<evidence type="ECO:0000256" key="2">
    <source>
        <dbReference type="ARBA" id="ARBA00023043"/>
    </source>
</evidence>
<dbReference type="Pfam" id="PF00023">
    <property type="entry name" value="Ank"/>
    <property type="match status" value="1"/>
</dbReference>
<organism evidence="4 5">
    <name type="scientific">Novosphingobium beihaiensis</name>
    <dbReference type="NCBI Taxonomy" id="2930389"/>
    <lineage>
        <taxon>Bacteria</taxon>
        <taxon>Pseudomonadati</taxon>
        <taxon>Pseudomonadota</taxon>
        <taxon>Alphaproteobacteria</taxon>
        <taxon>Sphingomonadales</taxon>
        <taxon>Sphingomonadaceae</taxon>
        <taxon>Novosphingobium</taxon>
    </lineage>
</organism>
<dbReference type="Proteomes" id="UP001202281">
    <property type="component" value="Unassembled WGS sequence"/>
</dbReference>
<feature type="repeat" description="ANK" evidence="3">
    <location>
        <begin position="222"/>
        <end position="254"/>
    </location>
</feature>
<feature type="repeat" description="ANK" evidence="3">
    <location>
        <begin position="123"/>
        <end position="155"/>
    </location>
</feature>
<keyword evidence="2 3" id="KW-0040">ANK repeat</keyword>
<reference evidence="4 5" key="1">
    <citation type="submission" date="2022-04" db="EMBL/GenBank/DDBJ databases">
        <title>Identification of a novel bacterium isolated from mangrove sediments.</title>
        <authorList>
            <person name="Pan X."/>
        </authorList>
    </citation>
    <scope>NUCLEOTIDE SEQUENCE [LARGE SCALE GENOMIC DNA]</scope>
    <source>
        <strain evidence="4 5">B2638</strain>
    </source>
</reference>
<feature type="repeat" description="ANK" evidence="3">
    <location>
        <begin position="289"/>
        <end position="321"/>
    </location>
</feature>
<sequence>MRRGKYTPTPLVLSLSKDAGAARGTPFDKLRVSGVGCWTALAFAASLALTPSAHASSDPDALARAIRADDTAGTAAVLEAGTSANAALAYNESPLAHAIETQDPALVATLLRHGARPDTADALGLTPLALACERGNGAIVDSLLDARANVRKAGPDGASPLAVCARFAPADTVTRMLAMGAKPEAADARGQTPLMWAASSGNLGAMAALLKAGARVNRVTPGRFTPLAFAIKSGVPEAAKLLLDAGADASWRGPENTSAVQLAMYQKNWGAAALLVERSFADLSARDRNGNQLLHVAAAGGDAGLVALLLAKGADPDGLTGPSKIKWVTEANFGVPPPPVPPTPPLLIAAQNGQTGAMKQLTAAGADTAFVTGNGTNVVLAAAHSHSPEALDYALSLAPDADTADANGMTPLHLLLYGGWHPQLEAMLRVLAQHGARTDIPDKSGKTAAQAAAGGLTTVRDAYTHAFAASP</sequence>